<feature type="transmembrane region" description="Helical" evidence="1">
    <location>
        <begin position="154"/>
        <end position="180"/>
    </location>
</feature>
<feature type="transmembrane region" description="Helical" evidence="1">
    <location>
        <begin position="16"/>
        <end position="35"/>
    </location>
</feature>
<dbReference type="GO" id="GO:0140359">
    <property type="term" value="F:ABC-type transporter activity"/>
    <property type="evidence" value="ECO:0007669"/>
    <property type="project" value="InterPro"/>
</dbReference>
<dbReference type="Pfam" id="PF12679">
    <property type="entry name" value="ABC2_membrane_2"/>
    <property type="match status" value="1"/>
</dbReference>
<reference evidence="2 3" key="1">
    <citation type="journal article" date="2020" name="Microbiome">
        <title>Single-cell genomics of uncultured bacteria reveals dietary fiber responders in the mouse gut microbiota.</title>
        <authorList>
            <person name="Chijiiwa R."/>
            <person name="Hosokawa M."/>
            <person name="Kogawa M."/>
            <person name="Nishikawa Y."/>
            <person name="Ide K."/>
            <person name="Sakanashi C."/>
            <person name="Takahashi K."/>
            <person name="Takeyama H."/>
        </authorList>
    </citation>
    <scope>NUCLEOTIDE SEQUENCE [LARGE SCALE GENOMIC DNA]</scope>
    <source>
        <strain evidence="2">IMSAGC_017</strain>
    </source>
</reference>
<feature type="transmembrane region" description="Helical" evidence="1">
    <location>
        <begin position="73"/>
        <end position="96"/>
    </location>
</feature>
<dbReference type="EMBL" id="BLMI01000122">
    <property type="protein sequence ID" value="GFI41002.1"/>
    <property type="molecule type" value="Genomic_DNA"/>
</dbReference>
<accession>A0A829ZAK4</accession>
<keyword evidence="1" id="KW-0812">Transmembrane</keyword>
<dbReference type="GO" id="GO:0005886">
    <property type="term" value="C:plasma membrane"/>
    <property type="evidence" value="ECO:0007669"/>
    <property type="project" value="UniProtKB-SubCell"/>
</dbReference>
<dbReference type="PANTHER" id="PTHR37305">
    <property type="entry name" value="INTEGRAL MEMBRANE PROTEIN-RELATED"/>
    <property type="match status" value="1"/>
</dbReference>
<dbReference type="Proteomes" id="UP000490821">
    <property type="component" value="Unassembled WGS sequence"/>
</dbReference>
<name>A0A829ZAK4_9FIRM</name>
<feature type="transmembrane region" description="Helical" evidence="1">
    <location>
        <begin position="187"/>
        <end position="206"/>
    </location>
</feature>
<keyword evidence="1" id="KW-0472">Membrane</keyword>
<keyword evidence="1" id="KW-1133">Transmembrane helix</keyword>
<evidence type="ECO:0000256" key="1">
    <source>
        <dbReference type="SAM" id="Phobius"/>
    </source>
</evidence>
<comment type="caution">
    <text evidence="2">The sequence shown here is derived from an EMBL/GenBank/DDBJ whole genome shotgun (WGS) entry which is preliminary data.</text>
</comment>
<gene>
    <name evidence="2" type="ORF">IMSAGC017_01042</name>
</gene>
<sequence length="265" mass="29987">MSIPLLKSELKSNSKIIVLFLAVITLYAGIITAMYDPELGAGINELAKSMPQFFAVFGMKNPGTTLLDFLNNYLYGFILILIPFIYIILMCYKLVAKYIDKGSMAYLLNTHYSRTQIILTQFIVLLVGLLILICYATGLIIFVSNLMFTGEMEIAKFLLINLGLLVLEIFLSSLCFLFACLFNELKFSIGLGAGLGMFFFLIQMLSQVSDDIEFLKYFTPLTLFSPENIIKYDIRSFMCLGVLLISAVLFWVIAMEKFKKRDLSL</sequence>
<feature type="transmembrane region" description="Helical" evidence="1">
    <location>
        <begin position="117"/>
        <end position="142"/>
    </location>
</feature>
<evidence type="ECO:0000313" key="2">
    <source>
        <dbReference type="EMBL" id="GFI41002.1"/>
    </source>
</evidence>
<feature type="transmembrane region" description="Helical" evidence="1">
    <location>
        <begin position="234"/>
        <end position="254"/>
    </location>
</feature>
<dbReference type="PANTHER" id="PTHR37305:SF2">
    <property type="entry name" value="BACITRACIN TRANSPORT PERMEASE PROTEIN BCRB"/>
    <property type="match status" value="1"/>
</dbReference>
<evidence type="ECO:0008006" key="4">
    <source>
        <dbReference type="Google" id="ProtNLM"/>
    </source>
</evidence>
<dbReference type="RefSeq" id="WP_172472393.1">
    <property type="nucleotide sequence ID" value="NZ_BLMI01000122.1"/>
</dbReference>
<dbReference type="AlphaFoldDB" id="A0A829ZAK4"/>
<organism evidence="2 3">
    <name type="scientific">Thomasclavelia cocleata</name>
    <dbReference type="NCBI Taxonomy" id="69824"/>
    <lineage>
        <taxon>Bacteria</taxon>
        <taxon>Bacillati</taxon>
        <taxon>Bacillota</taxon>
        <taxon>Erysipelotrichia</taxon>
        <taxon>Erysipelotrichales</taxon>
        <taxon>Coprobacillaceae</taxon>
        <taxon>Thomasclavelia</taxon>
    </lineage>
</organism>
<protein>
    <recommendedName>
        <fullName evidence="4">ABC-2 type transport system permease protein</fullName>
    </recommendedName>
</protein>
<proteinExistence type="predicted"/>
<evidence type="ECO:0000313" key="3">
    <source>
        <dbReference type="Proteomes" id="UP000490821"/>
    </source>
</evidence>